<name>A0A448WFN1_9PLAT</name>
<keyword evidence="3" id="KW-1185">Reference proteome</keyword>
<evidence type="ECO:0000313" key="2">
    <source>
        <dbReference type="EMBL" id="VEL10641.1"/>
    </source>
</evidence>
<dbReference type="EMBL" id="CAAALY010009566">
    <property type="protein sequence ID" value="VEL10641.1"/>
    <property type="molecule type" value="Genomic_DNA"/>
</dbReference>
<evidence type="ECO:0000256" key="1">
    <source>
        <dbReference type="SAM" id="MobiDB-lite"/>
    </source>
</evidence>
<organism evidence="2 3">
    <name type="scientific">Protopolystoma xenopodis</name>
    <dbReference type="NCBI Taxonomy" id="117903"/>
    <lineage>
        <taxon>Eukaryota</taxon>
        <taxon>Metazoa</taxon>
        <taxon>Spiralia</taxon>
        <taxon>Lophotrochozoa</taxon>
        <taxon>Platyhelminthes</taxon>
        <taxon>Monogenea</taxon>
        <taxon>Polyopisthocotylea</taxon>
        <taxon>Polystomatidea</taxon>
        <taxon>Polystomatidae</taxon>
        <taxon>Protopolystoma</taxon>
    </lineage>
</organism>
<comment type="caution">
    <text evidence="2">The sequence shown here is derived from an EMBL/GenBank/DDBJ whole genome shotgun (WGS) entry which is preliminary data.</text>
</comment>
<feature type="region of interest" description="Disordered" evidence="1">
    <location>
        <begin position="1"/>
        <end position="21"/>
    </location>
</feature>
<dbReference type="AlphaFoldDB" id="A0A448WFN1"/>
<dbReference type="Proteomes" id="UP000784294">
    <property type="component" value="Unassembled WGS sequence"/>
</dbReference>
<reference evidence="2" key="1">
    <citation type="submission" date="2018-11" db="EMBL/GenBank/DDBJ databases">
        <authorList>
            <consortium name="Pathogen Informatics"/>
        </authorList>
    </citation>
    <scope>NUCLEOTIDE SEQUENCE</scope>
</reference>
<proteinExistence type="predicted"/>
<sequence>MIGLRKQGQTTTKGDRGSTKGHTIMIFKPSIEHQTMFQFLLASTLFQQLSRIEAELIKFPFGHVPGCSSRTLAVGHSLSILSNPSLPGPVCDDDAMQRTRINSFFFAYFAPLWKMRLTEAKLASRVFTALGLSHGMIGVRLLIDIFCFALSPHD</sequence>
<protein>
    <submittedName>
        <fullName evidence="2">Uncharacterized protein</fullName>
    </submittedName>
</protein>
<evidence type="ECO:0000313" key="3">
    <source>
        <dbReference type="Proteomes" id="UP000784294"/>
    </source>
</evidence>
<accession>A0A448WFN1</accession>
<gene>
    <name evidence="2" type="ORF">PXEA_LOCUS4081</name>
</gene>